<feature type="region of interest" description="Disordered" evidence="1">
    <location>
        <begin position="97"/>
        <end position="164"/>
    </location>
</feature>
<reference evidence="2" key="1">
    <citation type="submission" date="2022-08" db="UniProtKB">
        <authorList>
            <consortium name="EnsemblMetazoa"/>
        </authorList>
    </citation>
    <scope>IDENTIFICATION</scope>
    <source>
        <strain evidence="2">05x7-T-G4-1.051#20</strain>
    </source>
</reference>
<feature type="compositionally biased region" description="Basic and acidic residues" evidence="1">
    <location>
        <begin position="241"/>
        <end position="264"/>
    </location>
</feature>
<protein>
    <submittedName>
        <fullName evidence="2">Uncharacterized protein</fullName>
    </submittedName>
</protein>
<accession>A0A8W8NX22</accession>
<dbReference type="Proteomes" id="UP000005408">
    <property type="component" value="Unassembled WGS sequence"/>
</dbReference>
<feature type="region of interest" description="Disordered" evidence="1">
    <location>
        <begin position="232"/>
        <end position="264"/>
    </location>
</feature>
<evidence type="ECO:0000313" key="2">
    <source>
        <dbReference type="EnsemblMetazoa" id="G8190.3:cds"/>
    </source>
</evidence>
<proteinExistence type="predicted"/>
<keyword evidence="3" id="KW-1185">Reference proteome</keyword>
<dbReference type="EnsemblMetazoa" id="G8190.3">
    <property type="protein sequence ID" value="G8190.3:cds"/>
    <property type="gene ID" value="G8190"/>
</dbReference>
<evidence type="ECO:0000256" key="1">
    <source>
        <dbReference type="SAM" id="MobiDB-lite"/>
    </source>
</evidence>
<name>A0A8W8NX22_MAGGI</name>
<dbReference type="AlphaFoldDB" id="A0A8W8NX22"/>
<evidence type="ECO:0000313" key="3">
    <source>
        <dbReference type="Proteomes" id="UP000005408"/>
    </source>
</evidence>
<sequence>MIVLFETVLHVAGEDGTQLWVFLCRDDRCHDMKMFPSRVEFEVQNSFILNSKYTVGTVSLIICKKLSFILGNKEQEVLCLFLKGDCKIKLNEEMESETKSNKRKRLDEESDESKQEKRPRLDDTFEKHEETLRNNNTTAVSKAPTPILDNINDTESNKTEEDESYRFISVSESKNGKENAVFIKMPAKSDACCLPVIDIEKEDGAIEMTASARSLYSKDYLNDEEIRNYDASISSTIVSESKSDDESKGRDTKAEKDDLKMAFR</sequence>
<organism evidence="2 3">
    <name type="scientific">Magallana gigas</name>
    <name type="common">Pacific oyster</name>
    <name type="synonym">Crassostrea gigas</name>
    <dbReference type="NCBI Taxonomy" id="29159"/>
    <lineage>
        <taxon>Eukaryota</taxon>
        <taxon>Metazoa</taxon>
        <taxon>Spiralia</taxon>
        <taxon>Lophotrochozoa</taxon>
        <taxon>Mollusca</taxon>
        <taxon>Bivalvia</taxon>
        <taxon>Autobranchia</taxon>
        <taxon>Pteriomorphia</taxon>
        <taxon>Ostreida</taxon>
        <taxon>Ostreoidea</taxon>
        <taxon>Ostreidae</taxon>
        <taxon>Magallana</taxon>
    </lineage>
</organism>
<feature type="compositionally biased region" description="Basic and acidic residues" evidence="1">
    <location>
        <begin position="112"/>
        <end position="132"/>
    </location>
</feature>